<dbReference type="InterPro" id="IPR058780">
    <property type="entry name" value="YhfM-like_dom"/>
</dbReference>
<dbReference type="PROSITE" id="PS51257">
    <property type="entry name" value="PROKAR_LIPOPROTEIN"/>
    <property type="match status" value="1"/>
</dbReference>
<evidence type="ECO:0000313" key="2">
    <source>
        <dbReference type="EMBL" id="MDK7394099.1"/>
    </source>
</evidence>
<organism evidence="2 3">
    <name type="scientific">Bacillus pacificus</name>
    <dbReference type="NCBI Taxonomy" id="2026187"/>
    <lineage>
        <taxon>Bacteria</taxon>
        <taxon>Bacillati</taxon>
        <taxon>Bacillota</taxon>
        <taxon>Bacilli</taxon>
        <taxon>Bacillales</taxon>
        <taxon>Bacillaceae</taxon>
        <taxon>Bacillus</taxon>
        <taxon>Bacillus cereus group</taxon>
    </lineage>
</organism>
<dbReference type="Pfam" id="PF26353">
    <property type="entry name" value="YhfM"/>
    <property type="match status" value="1"/>
</dbReference>
<feature type="domain" description="YhfM-like" evidence="1">
    <location>
        <begin position="42"/>
        <end position="135"/>
    </location>
</feature>
<dbReference type="EMBL" id="JAPNPE010000012">
    <property type="protein sequence ID" value="MDK7394099.1"/>
    <property type="molecule type" value="Genomic_DNA"/>
</dbReference>
<dbReference type="Proteomes" id="UP001174229">
    <property type="component" value="Unassembled WGS sequence"/>
</dbReference>
<name>A0AAP4CNX4_9BACI</name>
<dbReference type="RefSeq" id="WP_000868335.1">
    <property type="nucleotide sequence ID" value="NZ_CP099450.1"/>
</dbReference>
<accession>A0AAP4CNX4</accession>
<proteinExistence type="predicted"/>
<protein>
    <recommendedName>
        <fullName evidence="1">YhfM-like domain-containing protein</fullName>
    </recommendedName>
</protein>
<reference evidence="2" key="1">
    <citation type="submission" date="2022-11" db="EMBL/GenBank/DDBJ databases">
        <title>WGS-based characterization of Bacillus cereus isolated from food &amp; feed additives.</title>
        <authorList>
            <person name="Bogaerts B."/>
            <person name="Fraiture M.-A."/>
            <person name="Roosens N.H.C."/>
            <person name="De Keersmaecker S.C.J."/>
            <person name="Vanneste K."/>
        </authorList>
    </citation>
    <scope>NUCLEOTIDE SEQUENCE</scope>
    <source>
        <strain evidence="2">74.2</strain>
    </source>
</reference>
<gene>
    <name evidence="2" type="ORF">OWO78_22280</name>
</gene>
<evidence type="ECO:0000259" key="1">
    <source>
        <dbReference type="Pfam" id="PF26353"/>
    </source>
</evidence>
<evidence type="ECO:0000313" key="3">
    <source>
        <dbReference type="Proteomes" id="UP001174229"/>
    </source>
</evidence>
<sequence length="140" mass="16305">MKVRNWPLVMISIYIFIITGCSIGLENEEQRIEVHKNIGDNEYEDFKVVTDNNEVMQVKKILKDTTFENKKVEMSRPADYHFVFQFKNSKIEAKAVLYQIWISPNKDKVEIISGGNRYAQLEEKNAATLFRIVTGEKLAE</sequence>
<dbReference type="AlphaFoldDB" id="A0AAP4CNX4"/>
<comment type="caution">
    <text evidence="2">The sequence shown here is derived from an EMBL/GenBank/DDBJ whole genome shotgun (WGS) entry which is preliminary data.</text>
</comment>